<gene>
    <name evidence="2" type="ORF">CTI12_AA082990</name>
</gene>
<keyword evidence="3" id="KW-1185">Reference proteome</keyword>
<dbReference type="EMBL" id="PKPP01000675">
    <property type="protein sequence ID" value="PWA89883.1"/>
    <property type="molecule type" value="Genomic_DNA"/>
</dbReference>
<organism evidence="2 3">
    <name type="scientific">Artemisia annua</name>
    <name type="common">Sweet wormwood</name>
    <dbReference type="NCBI Taxonomy" id="35608"/>
    <lineage>
        <taxon>Eukaryota</taxon>
        <taxon>Viridiplantae</taxon>
        <taxon>Streptophyta</taxon>
        <taxon>Embryophyta</taxon>
        <taxon>Tracheophyta</taxon>
        <taxon>Spermatophyta</taxon>
        <taxon>Magnoliopsida</taxon>
        <taxon>eudicotyledons</taxon>
        <taxon>Gunneridae</taxon>
        <taxon>Pentapetalae</taxon>
        <taxon>asterids</taxon>
        <taxon>campanulids</taxon>
        <taxon>Asterales</taxon>
        <taxon>Asteraceae</taxon>
        <taxon>Asteroideae</taxon>
        <taxon>Anthemideae</taxon>
        <taxon>Artemisiinae</taxon>
        <taxon>Artemisia</taxon>
    </lineage>
</organism>
<name>A0A2U1PVZ5_ARTAN</name>
<evidence type="ECO:0000256" key="1">
    <source>
        <dbReference type="SAM" id="MobiDB-lite"/>
    </source>
</evidence>
<reference evidence="2 3" key="1">
    <citation type="journal article" date="2018" name="Mol. Plant">
        <title>The genome of Artemisia annua provides insight into the evolution of Asteraceae family and artemisinin biosynthesis.</title>
        <authorList>
            <person name="Shen Q."/>
            <person name="Zhang L."/>
            <person name="Liao Z."/>
            <person name="Wang S."/>
            <person name="Yan T."/>
            <person name="Shi P."/>
            <person name="Liu M."/>
            <person name="Fu X."/>
            <person name="Pan Q."/>
            <person name="Wang Y."/>
            <person name="Lv Z."/>
            <person name="Lu X."/>
            <person name="Zhang F."/>
            <person name="Jiang W."/>
            <person name="Ma Y."/>
            <person name="Chen M."/>
            <person name="Hao X."/>
            <person name="Li L."/>
            <person name="Tang Y."/>
            <person name="Lv G."/>
            <person name="Zhou Y."/>
            <person name="Sun X."/>
            <person name="Brodelius P.E."/>
            <person name="Rose J.K.C."/>
            <person name="Tang K."/>
        </authorList>
    </citation>
    <scope>NUCLEOTIDE SEQUENCE [LARGE SCALE GENOMIC DNA]</scope>
    <source>
        <strain evidence="3">cv. Huhao1</strain>
        <tissue evidence="2">Leaf</tissue>
    </source>
</reference>
<proteinExistence type="predicted"/>
<evidence type="ECO:0000313" key="2">
    <source>
        <dbReference type="EMBL" id="PWA89883.1"/>
    </source>
</evidence>
<comment type="caution">
    <text evidence="2">The sequence shown here is derived from an EMBL/GenBank/DDBJ whole genome shotgun (WGS) entry which is preliminary data.</text>
</comment>
<sequence>MGLVAVSHLKVPTCRKELDEKLAHWQCQKSPGQQAGDYNYCFKAIIKDEEGIAPLTKDALTGRKQKRQVDTYVSAGPMLLDFGAGLIRYEIANDVDTLECDADMFVELGVDQLCEPGTYGVRKRLRTQTPEGECPSHQTRKHRGHLPVQTIMYQMRAEGSTPVSNPRITPPHTQPTPTSNTRRSRSGPPTEYKRFGPCDCIALTVRRSFRMTSDLAVLLDIQAHCIIDDV</sequence>
<feature type="region of interest" description="Disordered" evidence="1">
    <location>
        <begin position="158"/>
        <end position="191"/>
    </location>
</feature>
<dbReference type="Proteomes" id="UP000245207">
    <property type="component" value="Unassembled WGS sequence"/>
</dbReference>
<dbReference type="AlphaFoldDB" id="A0A2U1PVZ5"/>
<evidence type="ECO:0000313" key="3">
    <source>
        <dbReference type="Proteomes" id="UP000245207"/>
    </source>
</evidence>
<protein>
    <submittedName>
        <fullName evidence="2">Uncharacterized protein</fullName>
    </submittedName>
</protein>
<accession>A0A2U1PVZ5</accession>